<keyword evidence="9" id="KW-1185">Reference proteome</keyword>
<dbReference type="GO" id="GO:0016491">
    <property type="term" value="F:oxidoreductase activity"/>
    <property type="evidence" value="ECO:0007669"/>
    <property type="project" value="TreeGrafter"/>
</dbReference>
<dbReference type="Pfam" id="PF10520">
    <property type="entry name" value="Lipid_desat"/>
    <property type="match status" value="1"/>
</dbReference>
<dbReference type="UniPathway" id="UPA00199"/>
<keyword evidence="3 6" id="KW-0812">Transmembrane</keyword>
<keyword evidence="5 6" id="KW-0472">Membrane</keyword>
<evidence type="ECO:0000256" key="4">
    <source>
        <dbReference type="ARBA" id="ARBA00022989"/>
    </source>
</evidence>
<dbReference type="EMBL" id="CAJOBG010094945">
    <property type="protein sequence ID" value="CAF4679284.1"/>
    <property type="molecule type" value="Genomic_DNA"/>
</dbReference>
<evidence type="ECO:0000256" key="6">
    <source>
        <dbReference type="SAM" id="Phobius"/>
    </source>
</evidence>
<protein>
    <recommendedName>
        <fullName evidence="7">Lipid desaturase domain-containing protein</fullName>
    </recommendedName>
</protein>
<gene>
    <name evidence="8" type="ORF">OVN521_LOCUS47670</name>
</gene>
<comment type="subcellular location">
    <subcellularLocation>
        <location evidence="1">Membrane</location>
        <topology evidence="1">Multi-pass membrane protein</topology>
    </subcellularLocation>
</comment>
<reference evidence="8" key="1">
    <citation type="submission" date="2021-02" db="EMBL/GenBank/DDBJ databases">
        <authorList>
            <person name="Nowell W R."/>
        </authorList>
    </citation>
    <scope>NUCLEOTIDE SEQUENCE</scope>
</reference>
<dbReference type="GO" id="GO:0006631">
    <property type="term" value="P:fatty acid metabolic process"/>
    <property type="evidence" value="ECO:0007669"/>
    <property type="project" value="UniProtKB-UniPathway"/>
</dbReference>
<dbReference type="PANTHER" id="PTHR48177">
    <property type="entry name" value="TRANSMEMBRANE PROTEIN 189"/>
    <property type="match status" value="1"/>
</dbReference>
<dbReference type="GO" id="GO:0016020">
    <property type="term" value="C:membrane"/>
    <property type="evidence" value="ECO:0007669"/>
    <property type="project" value="UniProtKB-SubCell"/>
</dbReference>
<dbReference type="Proteomes" id="UP000663866">
    <property type="component" value="Unassembled WGS sequence"/>
</dbReference>
<dbReference type="AlphaFoldDB" id="A0A821H3P7"/>
<evidence type="ECO:0000259" key="7">
    <source>
        <dbReference type="Pfam" id="PF10520"/>
    </source>
</evidence>
<proteinExistence type="inferred from homology"/>
<evidence type="ECO:0000313" key="8">
    <source>
        <dbReference type="EMBL" id="CAF4679284.1"/>
    </source>
</evidence>
<organism evidence="8 9">
    <name type="scientific">Rotaria magnacalcarata</name>
    <dbReference type="NCBI Taxonomy" id="392030"/>
    <lineage>
        <taxon>Eukaryota</taxon>
        <taxon>Metazoa</taxon>
        <taxon>Spiralia</taxon>
        <taxon>Gnathifera</taxon>
        <taxon>Rotifera</taxon>
        <taxon>Eurotatoria</taxon>
        <taxon>Bdelloidea</taxon>
        <taxon>Philodinida</taxon>
        <taxon>Philodinidae</taxon>
        <taxon>Rotaria</taxon>
    </lineage>
</organism>
<evidence type="ECO:0000256" key="2">
    <source>
        <dbReference type="ARBA" id="ARBA00007620"/>
    </source>
</evidence>
<comment type="similarity">
    <text evidence="2">Belongs to the fatty acid desaturase CarF family.</text>
</comment>
<evidence type="ECO:0000256" key="1">
    <source>
        <dbReference type="ARBA" id="ARBA00004141"/>
    </source>
</evidence>
<evidence type="ECO:0000313" key="9">
    <source>
        <dbReference type="Proteomes" id="UP000663866"/>
    </source>
</evidence>
<feature type="non-terminal residue" evidence="8">
    <location>
        <position position="1"/>
    </location>
</feature>
<keyword evidence="4 6" id="KW-1133">Transmembrane helix</keyword>
<dbReference type="InterPro" id="IPR052601">
    <property type="entry name" value="Plasmalogen_desaturase"/>
</dbReference>
<sequence length="44" mass="4778">MCETAILSFPRLVILGILTADLASGIVHWCADTWGSVDMPFIGR</sequence>
<name>A0A821H3P7_9BILA</name>
<evidence type="ECO:0000256" key="3">
    <source>
        <dbReference type="ARBA" id="ARBA00022692"/>
    </source>
</evidence>
<evidence type="ECO:0000256" key="5">
    <source>
        <dbReference type="ARBA" id="ARBA00023136"/>
    </source>
</evidence>
<feature type="domain" description="Lipid desaturase" evidence="7">
    <location>
        <begin position="17"/>
        <end position="44"/>
    </location>
</feature>
<accession>A0A821H3P7</accession>
<dbReference type="InterPro" id="IPR019547">
    <property type="entry name" value="Lipid_desat"/>
</dbReference>
<dbReference type="PANTHER" id="PTHR48177:SF1">
    <property type="entry name" value="PLASMANYLETHANOLAMINE DESATURASE 1"/>
    <property type="match status" value="1"/>
</dbReference>
<comment type="caution">
    <text evidence="8">The sequence shown here is derived from an EMBL/GenBank/DDBJ whole genome shotgun (WGS) entry which is preliminary data.</text>
</comment>
<feature type="transmembrane region" description="Helical" evidence="6">
    <location>
        <begin position="12"/>
        <end position="31"/>
    </location>
</feature>